<dbReference type="AlphaFoldDB" id="W7MVA7"/>
<gene>
    <name evidence="1" type="ORF">FVEG_16843</name>
</gene>
<evidence type="ECO:0000313" key="2">
    <source>
        <dbReference type="Proteomes" id="UP000009096"/>
    </source>
</evidence>
<dbReference type="VEuPathDB" id="FungiDB:FVEG_16843"/>
<protein>
    <recommendedName>
        <fullName evidence="3">Fucose-specific lectin</fullName>
    </recommendedName>
</protein>
<name>W7MVA7_GIBM7</name>
<evidence type="ECO:0000313" key="1">
    <source>
        <dbReference type="EMBL" id="EWG51729.1"/>
    </source>
</evidence>
<dbReference type="GeneID" id="30073719"/>
<dbReference type="EMBL" id="DS022256">
    <property type="protein sequence ID" value="EWG51729.1"/>
    <property type="molecule type" value="Genomic_DNA"/>
</dbReference>
<keyword evidence="2" id="KW-1185">Reference proteome</keyword>
<dbReference type="KEGG" id="fvr:FVEG_16843"/>
<evidence type="ECO:0008006" key="3">
    <source>
        <dbReference type="Google" id="ProtNLM"/>
    </source>
</evidence>
<dbReference type="EMBL" id="CM000588">
    <property type="protein sequence ID" value="EWG51729.1"/>
    <property type="molecule type" value="Genomic_DNA"/>
</dbReference>
<reference evidence="1 2" key="1">
    <citation type="journal article" date="2010" name="Nature">
        <title>Comparative genomics reveals mobile pathogenicity chromosomes in Fusarium.</title>
        <authorList>
            <person name="Ma L.J."/>
            <person name="van der Does H.C."/>
            <person name="Borkovich K.A."/>
            <person name="Coleman J.J."/>
            <person name="Daboussi M.J."/>
            <person name="Di Pietro A."/>
            <person name="Dufresne M."/>
            <person name="Freitag M."/>
            <person name="Grabherr M."/>
            <person name="Henrissat B."/>
            <person name="Houterman P.M."/>
            <person name="Kang S."/>
            <person name="Shim W.B."/>
            <person name="Woloshuk C."/>
            <person name="Xie X."/>
            <person name="Xu J.R."/>
            <person name="Antoniw J."/>
            <person name="Baker S.E."/>
            <person name="Bluhm B.H."/>
            <person name="Breakspear A."/>
            <person name="Brown D.W."/>
            <person name="Butchko R.A."/>
            <person name="Chapman S."/>
            <person name="Coulson R."/>
            <person name="Coutinho P.M."/>
            <person name="Danchin E.G."/>
            <person name="Diener A."/>
            <person name="Gale L.R."/>
            <person name="Gardiner D.M."/>
            <person name="Goff S."/>
            <person name="Hammond-Kosack K.E."/>
            <person name="Hilburn K."/>
            <person name="Hua-Van A."/>
            <person name="Jonkers W."/>
            <person name="Kazan K."/>
            <person name="Kodira C.D."/>
            <person name="Koehrsen M."/>
            <person name="Kumar L."/>
            <person name="Lee Y.H."/>
            <person name="Li L."/>
            <person name="Manners J.M."/>
            <person name="Miranda-Saavedra D."/>
            <person name="Mukherjee M."/>
            <person name="Park G."/>
            <person name="Park J."/>
            <person name="Park S.Y."/>
            <person name="Proctor R.H."/>
            <person name="Regev A."/>
            <person name="Ruiz-Roldan M.C."/>
            <person name="Sain D."/>
            <person name="Sakthikumar S."/>
            <person name="Sykes S."/>
            <person name="Schwartz D.C."/>
            <person name="Turgeon B.G."/>
            <person name="Wapinski I."/>
            <person name="Yoder O."/>
            <person name="Young S."/>
            <person name="Zeng Q."/>
            <person name="Zhou S."/>
            <person name="Galagan J."/>
            <person name="Cuomo C.A."/>
            <person name="Kistler H.C."/>
            <person name="Rep M."/>
        </authorList>
    </citation>
    <scope>NUCLEOTIDE SEQUENCE [LARGE SCALE GENOMIC DNA]</scope>
    <source>
        <strain evidence="2">M3125 / FGSC 7600</strain>
    </source>
</reference>
<accession>W7MVA7</accession>
<dbReference type="Proteomes" id="UP000009096">
    <property type="component" value="Chromosome 11"/>
</dbReference>
<dbReference type="OrthoDB" id="5074594at2759"/>
<organism evidence="1 2">
    <name type="scientific">Gibberella moniliformis (strain M3125 / FGSC 7600)</name>
    <name type="common">Maize ear and stalk rot fungus</name>
    <name type="synonym">Fusarium verticillioides</name>
    <dbReference type="NCBI Taxonomy" id="334819"/>
    <lineage>
        <taxon>Eukaryota</taxon>
        <taxon>Fungi</taxon>
        <taxon>Dikarya</taxon>
        <taxon>Ascomycota</taxon>
        <taxon>Pezizomycotina</taxon>
        <taxon>Sordariomycetes</taxon>
        <taxon>Hypocreomycetidae</taxon>
        <taxon>Hypocreales</taxon>
        <taxon>Nectriaceae</taxon>
        <taxon>Fusarium</taxon>
        <taxon>Fusarium fujikuroi species complex</taxon>
    </lineage>
</organism>
<dbReference type="RefSeq" id="XP_018757920.1">
    <property type="nucleotide sequence ID" value="XM_018906082.1"/>
</dbReference>
<proteinExistence type="predicted"/>
<sequence length="332" mass="38024">MSTCNISQSHKPTDAIEQSLLDTRSWVSAAIEKEMAYGVLVFQRPDNWIQLAILPRDHDGATVLETPLLKAMENTPLSCHFEYIDSDSRNLRIYFFTANEERLSICTVKFRTPFLVEWSVGSFPHETGDTPTPLPGMGFFFNTDDSTISYASVTGSLVSLSETDTGKWIVHFIFEEYPVRHGDQVTQAFRVMRPEKAEGPCLYLRIYRQGESTTDQFDGVDSWDKFFHRPDKVQTSKKDINWQGLTIDKRSIPFAPICSQNRVIGFFCRTVDNKVYLIKGHAWHDEQEDHIYICTVQSGSNFSFVESFNDLFFTSVEANRRSSFNREAAHSS</sequence>